<protein>
    <submittedName>
        <fullName evidence="1">Uncharacterized protein</fullName>
    </submittedName>
</protein>
<proteinExistence type="predicted"/>
<reference evidence="1" key="1">
    <citation type="submission" date="2020-08" db="EMBL/GenBank/DDBJ databases">
        <title>Plant Genome Project.</title>
        <authorList>
            <person name="Zhang R.-G."/>
        </authorList>
    </citation>
    <scope>NUCLEOTIDE SEQUENCE</scope>
    <source>
        <strain evidence="1">WSP0</strain>
        <tissue evidence="1">Leaf</tissue>
    </source>
</reference>
<evidence type="ECO:0000313" key="1">
    <source>
        <dbReference type="EMBL" id="KAG5553159.1"/>
    </source>
</evidence>
<dbReference type="EMBL" id="JACTNZ010000004">
    <property type="protein sequence ID" value="KAG5553159.1"/>
    <property type="molecule type" value="Genomic_DNA"/>
</dbReference>
<keyword evidence="2" id="KW-1185">Reference proteome</keyword>
<dbReference type="Proteomes" id="UP000823749">
    <property type="component" value="Chromosome 4"/>
</dbReference>
<gene>
    <name evidence="1" type="ORF">RHGRI_011131</name>
</gene>
<dbReference type="AlphaFoldDB" id="A0AAV6KLH7"/>
<accession>A0AAV6KLH7</accession>
<organism evidence="1 2">
    <name type="scientific">Rhododendron griersonianum</name>
    <dbReference type="NCBI Taxonomy" id="479676"/>
    <lineage>
        <taxon>Eukaryota</taxon>
        <taxon>Viridiplantae</taxon>
        <taxon>Streptophyta</taxon>
        <taxon>Embryophyta</taxon>
        <taxon>Tracheophyta</taxon>
        <taxon>Spermatophyta</taxon>
        <taxon>Magnoliopsida</taxon>
        <taxon>eudicotyledons</taxon>
        <taxon>Gunneridae</taxon>
        <taxon>Pentapetalae</taxon>
        <taxon>asterids</taxon>
        <taxon>Ericales</taxon>
        <taxon>Ericaceae</taxon>
        <taxon>Ericoideae</taxon>
        <taxon>Rhodoreae</taxon>
        <taxon>Rhododendron</taxon>
    </lineage>
</organism>
<evidence type="ECO:0000313" key="2">
    <source>
        <dbReference type="Proteomes" id="UP000823749"/>
    </source>
</evidence>
<comment type="caution">
    <text evidence="1">The sequence shown here is derived from an EMBL/GenBank/DDBJ whole genome shotgun (WGS) entry which is preliminary data.</text>
</comment>
<name>A0AAV6KLH7_9ERIC</name>
<sequence>MSQGLHIRHQARLNRSRTSPIRLPGWMRNQSILLWKFICVTKRPSLSLDSEIQTGGIKHPKGC</sequence>